<reference evidence="3 4" key="1">
    <citation type="submission" date="2016-10" db="EMBL/GenBank/DDBJ databases">
        <authorList>
            <person name="de Groot N.N."/>
        </authorList>
    </citation>
    <scope>NUCLEOTIDE SEQUENCE [LARGE SCALE GENOMIC DNA]</scope>
    <source>
        <strain evidence="3 4">DSM 27842</strain>
    </source>
</reference>
<comment type="similarity">
    <text evidence="1">Belongs to the membrane fusion protein (MFP) (TC 8.A.1) family.</text>
</comment>
<dbReference type="PANTHER" id="PTHR30469:SF15">
    <property type="entry name" value="HLYD FAMILY OF SECRETION PROTEINS"/>
    <property type="match status" value="1"/>
</dbReference>
<evidence type="ECO:0000313" key="4">
    <source>
        <dbReference type="Proteomes" id="UP000198893"/>
    </source>
</evidence>
<dbReference type="Gene3D" id="1.10.287.470">
    <property type="entry name" value="Helix hairpin bin"/>
    <property type="match status" value="1"/>
</dbReference>
<name>A0A1H8MDW3_9RHOB</name>
<sequence>MVEIGYGGLFMKSYLWVVLLIGLSPSLSAETVQVAPISVTEWKSVYGNVETRNRVPARARIGGTVTKLDVAEGDTVSAGARIAVIEDVKLTFQIDALDARLESLAARLATARSDLTRGEQLIERGVITNRRFEELQTAVDVLEGEISSLESERSVVEQQIKEGDVLAPGDGIVLSVPASLGSVSAPGEVIAEIGGGGTFLRLALPERHARNLSEGDRIEIEGAEGARNGTLAKVYPLIEGGRVQADVEVDGLDARFIGRRVLVRLPVGERKAILVPESTLSRNGGLDFVTVQSEDDLIRRVVVPGETLTRDGAKWREILTGLEPGDVVVTPDE</sequence>
<accession>A0A1H8MDW3</accession>
<evidence type="ECO:0000256" key="1">
    <source>
        <dbReference type="ARBA" id="ARBA00009477"/>
    </source>
</evidence>
<dbReference type="InterPro" id="IPR006143">
    <property type="entry name" value="RND_pump_MFP"/>
</dbReference>
<dbReference type="PANTHER" id="PTHR30469">
    <property type="entry name" value="MULTIDRUG RESISTANCE PROTEIN MDTA"/>
    <property type="match status" value="1"/>
</dbReference>
<protein>
    <submittedName>
        <fullName evidence="3">RND family efflux transporter, MFP subunit</fullName>
    </submittedName>
</protein>
<dbReference type="Proteomes" id="UP000198893">
    <property type="component" value="Unassembled WGS sequence"/>
</dbReference>
<keyword evidence="2" id="KW-0175">Coiled coil</keyword>
<dbReference type="Gene3D" id="2.40.50.100">
    <property type="match status" value="1"/>
</dbReference>
<dbReference type="STRING" id="569882.SAMN04490248_10241"/>
<feature type="coiled-coil region" evidence="2">
    <location>
        <begin position="94"/>
        <end position="159"/>
    </location>
</feature>
<proteinExistence type="inferred from homology"/>
<dbReference type="NCBIfam" id="TIGR01730">
    <property type="entry name" value="RND_mfp"/>
    <property type="match status" value="1"/>
</dbReference>
<dbReference type="GO" id="GO:0015562">
    <property type="term" value="F:efflux transmembrane transporter activity"/>
    <property type="evidence" value="ECO:0007669"/>
    <property type="project" value="TreeGrafter"/>
</dbReference>
<evidence type="ECO:0000256" key="2">
    <source>
        <dbReference type="SAM" id="Coils"/>
    </source>
</evidence>
<dbReference type="EMBL" id="FODS01000002">
    <property type="protein sequence ID" value="SEO15519.1"/>
    <property type="molecule type" value="Genomic_DNA"/>
</dbReference>
<gene>
    <name evidence="3" type="ORF">SAMN04490248_10241</name>
</gene>
<dbReference type="SUPFAM" id="SSF111369">
    <property type="entry name" value="HlyD-like secretion proteins"/>
    <property type="match status" value="1"/>
</dbReference>
<organism evidence="3 4">
    <name type="scientific">Salinihabitans flavidus</name>
    <dbReference type="NCBI Taxonomy" id="569882"/>
    <lineage>
        <taxon>Bacteria</taxon>
        <taxon>Pseudomonadati</taxon>
        <taxon>Pseudomonadota</taxon>
        <taxon>Alphaproteobacteria</taxon>
        <taxon>Rhodobacterales</taxon>
        <taxon>Roseobacteraceae</taxon>
        <taxon>Salinihabitans</taxon>
    </lineage>
</organism>
<dbReference type="Gene3D" id="2.40.420.20">
    <property type="match status" value="1"/>
</dbReference>
<dbReference type="AlphaFoldDB" id="A0A1H8MDW3"/>
<keyword evidence="4" id="KW-1185">Reference proteome</keyword>
<evidence type="ECO:0000313" key="3">
    <source>
        <dbReference type="EMBL" id="SEO15519.1"/>
    </source>
</evidence>
<dbReference type="GO" id="GO:1990281">
    <property type="term" value="C:efflux pump complex"/>
    <property type="evidence" value="ECO:0007669"/>
    <property type="project" value="TreeGrafter"/>
</dbReference>